<proteinExistence type="predicted"/>
<name>A0ABT1NCL1_9FIRM</name>
<comment type="caution">
    <text evidence="3">The sequence shown here is derived from an EMBL/GenBank/DDBJ whole genome shotgun (WGS) entry which is preliminary data.</text>
</comment>
<organism evidence="3 4">
    <name type="scientific">Lutispora saccharofermentans</name>
    <dbReference type="NCBI Taxonomy" id="3024236"/>
    <lineage>
        <taxon>Bacteria</taxon>
        <taxon>Bacillati</taxon>
        <taxon>Bacillota</taxon>
        <taxon>Clostridia</taxon>
        <taxon>Lutisporales</taxon>
        <taxon>Lutisporaceae</taxon>
        <taxon>Lutispora</taxon>
    </lineage>
</organism>
<dbReference type="Gene3D" id="3.90.640.20">
    <property type="entry name" value="Heat-shock cognate protein, ATPase"/>
    <property type="match status" value="1"/>
</dbReference>
<gene>
    <name evidence="3" type="ORF">LJD61_05485</name>
</gene>
<dbReference type="Gene3D" id="3.30.565.40">
    <property type="entry name" value="Fervidobacterium nodosum Rt17-B1 like"/>
    <property type="match status" value="1"/>
</dbReference>
<evidence type="ECO:0000259" key="2">
    <source>
        <dbReference type="Pfam" id="PF13786"/>
    </source>
</evidence>
<dbReference type="InterPro" id="IPR025436">
    <property type="entry name" value="DUF4179"/>
</dbReference>
<dbReference type="RefSeq" id="WP_255226518.1">
    <property type="nucleotide sequence ID" value="NZ_JAJEKE010000003.1"/>
</dbReference>
<protein>
    <submittedName>
        <fullName evidence="3">DUF3298 and DUF4163 domain-containing protein</fullName>
    </submittedName>
</protein>
<dbReference type="InterPro" id="IPR021729">
    <property type="entry name" value="DUF3298"/>
</dbReference>
<evidence type="ECO:0000313" key="4">
    <source>
        <dbReference type="Proteomes" id="UP001651880"/>
    </source>
</evidence>
<dbReference type="EMBL" id="JAJEKE010000003">
    <property type="protein sequence ID" value="MCQ1528998.1"/>
    <property type="molecule type" value="Genomic_DNA"/>
</dbReference>
<feature type="domain" description="DUF4179" evidence="2">
    <location>
        <begin position="39"/>
        <end position="99"/>
    </location>
</feature>
<dbReference type="Proteomes" id="UP001651880">
    <property type="component" value="Unassembled WGS sequence"/>
</dbReference>
<sequence>MSKSDMERLKEEYMNIEIPKELDFMVKKAIKDGLKKNYKKNRYKWMAGAAASAVIFTASLNASPAFANALSGVPVVGNIVKVLTFREYKLQEDTYNADIKVPAIEGLEDEKLQSSLNEKYLEENKKLYEDFTAEIEELKKNGGGHMGVDSGYQIKTDNERILAIGRYVVNTVGSSSTVFKYDTIDKKNQILITLPSLFKDESYVDIISENIKIQMREQMKEDEGKTYWVSDAGMENPIEPFERISNEQSFYINDDSKLVISFDKYEVAPGYMGVIEFVIPTEAIKDILAGDEYIK</sequence>
<keyword evidence="4" id="KW-1185">Reference proteome</keyword>
<dbReference type="InterPro" id="IPR037126">
    <property type="entry name" value="PdaC/RsiV-like_sf"/>
</dbReference>
<feature type="domain" description="DUF3298" evidence="1">
    <location>
        <begin position="197"/>
        <end position="281"/>
    </location>
</feature>
<accession>A0ABT1NCL1</accession>
<dbReference type="Pfam" id="PF13786">
    <property type="entry name" value="DUF4179"/>
    <property type="match status" value="1"/>
</dbReference>
<evidence type="ECO:0000259" key="1">
    <source>
        <dbReference type="Pfam" id="PF11738"/>
    </source>
</evidence>
<reference evidence="3 4" key="1">
    <citation type="submission" date="2021-10" db="EMBL/GenBank/DDBJ databases">
        <title>Lutispora strain m25 sp. nov., a thermophilic, non-spore-forming bacterium isolated from a lab-scale methanogenic bioreactor digesting anaerobic sludge.</title>
        <authorList>
            <person name="El Houari A."/>
            <person name="Mcdonald J."/>
        </authorList>
    </citation>
    <scope>NUCLEOTIDE SEQUENCE [LARGE SCALE GENOMIC DNA]</scope>
    <source>
        <strain evidence="4">m25</strain>
    </source>
</reference>
<evidence type="ECO:0000313" key="3">
    <source>
        <dbReference type="EMBL" id="MCQ1528998.1"/>
    </source>
</evidence>
<dbReference type="Pfam" id="PF11738">
    <property type="entry name" value="DUF3298"/>
    <property type="match status" value="1"/>
</dbReference>